<dbReference type="AlphaFoldDB" id="A0A9Y2B6V4"/>
<keyword evidence="2" id="KW-1185">Reference proteome</keyword>
<dbReference type="EMBL" id="CP127221">
    <property type="protein sequence ID" value="WIW95016.1"/>
    <property type="molecule type" value="Genomic_DNA"/>
</dbReference>
<gene>
    <name evidence="1" type="ORF">QQX03_08565</name>
</gene>
<accession>A0A9Y2B6V4</accession>
<protein>
    <submittedName>
        <fullName evidence="1">Uncharacterized protein</fullName>
    </submittedName>
</protein>
<dbReference type="RefSeq" id="WP_285975332.1">
    <property type="nucleotide sequence ID" value="NZ_CP127221.1"/>
</dbReference>
<organism evidence="1 2">
    <name type="scientific">Altererythrobacter rubellus</name>
    <dbReference type="NCBI Taxonomy" id="2173831"/>
    <lineage>
        <taxon>Bacteria</taxon>
        <taxon>Pseudomonadati</taxon>
        <taxon>Pseudomonadota</taxon>
        <taxon>Alphaproteobacteria</taxon>
        <taxon>Sphingomonadales</taxon>
        <taxon>Erythrobacteraceae</taxon>
        <taxon>Altererythrobacter</taxon>
    </lineage>
</organism>
<name>A0A9Y2B6V4_9SPHN</name>
<dbReference type="Proteomes" id="UP001231445">
    <property type="component" value="Chromosome"/>
</dbReference>
<dbReference type="KEGG" id="arue:QQX03_08565"/>
<evidence type="ECO:0000313" key="2">
    <source>
        <dbReference type="Proteomes" id="UP001231445"/>
    </source>
</evidence>
<proteinExistence type="predicted"/>
<evidence type="ECO:0000313" key="1">
    <source>
        <dbReference type="EMBL" id="WIW95016.1"/>
    </source>
</evidence>
<reference evidence="1 2" key="1">
    <citation type="submission" date="2023-06" db="EMBL/GenBank/DDBJ databases">
        <title>Altererythrobacter rubellus NBRC 112769 genome.</title>
        <authorList>
            <person name="Zhang K."/>
        </authorList>
    </citation>
    <scope>NUCLEOTIDE SEQUENCE [LARGE SCALE GENOMIC DNA]</scope>
    <source>
        <strain evidence="1 2">NBRC 112769</strain>
    </source>
</reference>
<sequence>MESDRISQAIERIEAAANRISAAGGKLSVSATGDNELAAKHEALRHEVSQTLSKLDELIEGFEQ</sequence>